<dbReference type="PANTHER" id="PTHR24305:SF107">
    <property type="entry name" value="P450, PUTATIVE (EUROFUNG)-RELATED"/>
    <property type="match status" value="1"/>
</dbReference>
<dbReference type="SUPFAM" id="SSF48264">
    <property type="entry name" value="Cytochrome P450"/>
    <property type="match status" value="1"/>
</dbReference>
<evidence type="ECO:0000313" key="10">
    <source>
        <dbReference type="EMBL" id="KAK3174251.1"/>
    </source>
</evidence>
<evidence type="ECO:0000256" key="2">
    <source>
        <dbReference type="ARBA" id="ARBA00005179"/>
    </source>
</evidence>
<evidence type="ECO:0000256" key="6">
    <source>
        <dbReference type="ARBA" id="ARBA00023002"/>
    </source>
</evidence>
<evidence type="ECO:0008006" key="12">
    <source>
        <dbReference type="Google" id="ProtNLM"/>
    </source>
</evidence>
<keyword evidence="8" id="KW-0503">Monooxygenase</keyword>
<keyword evidence="5 9" id="KW-0479">Metal-binding</keyword>
<evidence type="ECO:0000256" key="3">
    <source>
        <dbReference type="ARBA" id="ARBA00010617"/>
    </source>
</evidence>
<comment type="caution">
    <text evidence="10">The sequence shown here is derived from an EMBL/GenBank/DDBJ whole genome shotgun (WGS) entry which is preliminary data.</text>
</comment>
<evidence type="ECO:0000256" key="9">
    <source>
        <dbReference type="PIRSR" id="PIRSR602403-1"/>
    </source>
</evidence>
<feature type="binding site" description="axial binding residue" evidence="9">
    <location>
        <position position="449"/>
    </location>
    <ligand>
        <name>heme</name>
        <dbReference type="ChEBI" id="CHEBI:30413"/>
    </ligand>
    <ligandPart>
        <name>Fe</name>
        <dbReference type="ChEBI" id="CHEBI:18248"/>
    </ligandPart>
</feature>
<dbReference type="InterPro" id="IPR050121">
    <property type="entry name" value="Cytochrome_P450_monoxygenase"/>
</dbReference>
<dbReference type="InterPro" id="IPR001128">
    <property type="entry name" value="Cyt_P450"/>
</dbReference>
<accession>A0AAD9ZAV9</accession>
<gene>
    <name evidence="10" type="ORF">OEA41_001495</name>
</gene>
<comment type="pathway">
    <text evidence="2">Secondary metabolite biosynthesis.</text>
</comment>
<keyword evidence="6" id="KW-0560">Oxidoreductase</keyword>
<sequence>MATYEETLVALDSDRADYRQPMPPYNPIFGHLLFCNKIMSGVPRDAHLQYLPDQIRRALPELGPNYYIDTWPFGPVILVVSSPSTMSQITQEHSLPKHPGLRSFLLPLTDGLDIVTMEGQQWKHWRNIYNPGFSANHLMALVPDIVQETATFCQILQEHADAGDIFPMKDHTDNLAVDVMGKVVLDSRLNSQRSYNKMVDALRSQVRTLTFGANIKPFAAYDPMRPLLQWHNSYRMNSHLSQELDHRFKISQTGEKRLTKSIIDLALQTYTAEKPRDELDGMDATFKKFAMSQVKLFLFSGHDTTSSSICYAFYLLSTHQSALDSVRREHDAVFGSPLEQRKEKLEQEPFLINQLPFTLAVIKESLRLFPPLSSPRAGEPGFHVKDTDGHSFPTDGFLIWSISQAMHRDPEFWPQPDTFLPERWLVAAGDTLAPAKGAWRPFEYGPRNCIGQELAIIEMKIVLVMALQAFDFEAAYEELDRLAPIAGRSTVNGERAYQVQLAQPSGDFPCRVKPARK</sequence>
<dbReference type="Proteomes" id="UP001276659">
    <property type="component" value="Unassembled WGS sequence"/>
</dbReference>
<dbReference type="Gene3D" id="1.10.630.10">
    <property type="entry name" value="Cytochrome P450"/>
    <property type="match status" value="1"/>
</dbReference>
<comment type="similarity">
    <text evidence="3">Belongs to the cytochrome P450 family.</text>
</comment>
<organism evidence="10 11">
    <name type="scientific">Lepraria neglecta</name>
    <dbReference type="NCBI Taxonomy" id="209136"/>
    <lineage>
        <taxon>Eukaryota</taxon>
        <taxon>Fungi</taxon>
        <taxon>Dikarya</taxon>
        <taxon>Ascomycota</taxon>
        <taxon>Pezizomycotina</taxon>
        <taxon>Lecanoromycetes</taxon>
        <taxon>OSLEUM clade</taxon>
        <taxon>Lecanoromycetidae</taxon>
        <taxon>Lecanorales</taxon>
        <taxon>Lecanorineae</taxon>
        <taxon>Stereocaulaceae</taxon>
        <taxon>Lepraria</taxon>
    </lineage>
</organism>
<reference evidence="10" key="1">
    <citation type="submission" date="2022-11" db="EMBL/GenBank/DDBJ databases">
        <title>Chromosomal genome sequence assembly and mating type (MAT) locus characterization of the leprose asexual lichenized fungus Lepraria neglecta (Nyl.) Erichsen.</title>
        <authorList>
            <person name="Allen J.L."/>
            <person name="Pfeffer B."/>
        </authorList>
    </citation>
    <scope>NUCLEOTIDE SEQUENCE</scope>
    <source>
        <strain evidence="10">Allen 5258</strain>
    </source>
</reference>
<evidence type="ECO:0000256" key="1">
    <source>
        <dbReference type="ARBA" id="ARBA00001971"/>
    </source>
</evidence>
<dbReference type="PRINTS" id="PR00385">
    <property type="entry name" value="P450"/>
</dbReference>
<dbReference type="PRINTS" id="PR00465">
    <property type="entry name" value="EP450IV"/>
</dbReference>
<dbReference type="InterPro" id="IPR002403">
    <property type="entry name" value="Cyt_P450_E_grp-IV"/>
</dbReference>
<dbReference type="InterPro" id="IPR036396">
    <property type="entry name" value="Cyt_P450_sf"/>
</dbReference>
<name>A0AAD9ZAV9_9LECA</name>
<dbReference type="PANTHER" id="PTHR24305">
    <property type="entry name" value="CYTOCHROME P450"/>
    <property type="match status" value="1"/>
</dbReference>
<dbReference type="Pfam" id="PF00067">
    <property type="entry name" value="p450"/>
    <property type="match status" value="1"/>
</dbReference>
<dbReference type="GO" id="GO:0005506">
    <property type="term" value="F:iron ion binding"/>
    <property type="evidence" value="ECO:0007669"/>
    <property type="project" value="InterPro"/>
</dbReference>
<proteinExistence type="inferred from homology"/>
<dbReference type="GO" id="GO:0004497">
    <property type="term" value="F:monooxygenase activity"/>
    <property type="evidence" value="ECO:0007669"/>
    <property type="project" value="UniProtKB-KW"/>
</dbReference>
<keyword evidence="7 9" id="KW-0408">Iron</keyword>
<evidence type="ECO:0000256" key="8">
    <source>
        <dbReference type="ARBA" id="ARBA00023033"/>
    </source>
</evidence>
<dbReference type="GO" id="GO:0016705">
    <property type="term" value="F:oxidoreductase activity, acting on paired donors, with incorporation or reduction of molecular oxygen"/>
    <property type="evidence" value="ECO:0007669"/>
    <property type="project" value="InterPro"/>
</dbReference>
<evidence type="ECO:0000313" key="11">
    <source>
        <dbReference type="Proteomes" id="UP001276659"/>
    </source>
</evidence>
<evidence type="ECO:0000256" key="5">
    <source>
        <dbReference type="ARBA" id="ARBA00022723"/>
    </source>
</evidence>
<dbReference type="CDD" id="cd11051">
    <property type="entry name" value="CYP59-like"/>
    <property type="match status" value="1"/>
</dbReference>
<dbReference type="GO" id="GO:0020037">
    <property type="term" value="F:heme binding"/>
    <property type="evidence" value="ECO:0007669"/>
    <property type="project" value="InterPro"/>
</dbReference>
<dbReference type="AlphaFoldDB" id="A0AAD9ZAV9"/>
<dbReference type="EMBL" id="JASNWA010000006">
    <property type="protein sequence ID" value="KAK3174251.1"/>
    <property type="molecule type" value="Genomic_DNA"/>
</dbReference>
<keyword evidence="4 9" id="KW-0349">Heme</keyword>
<evidence type="ECO:0000256" key="4">
    <source>
        <dbReference type="ARBA" id="ARBA00022617"/>
    </source>
</evidence>
<protein>
    <recommendedName>
        <fullName evidence="12">Cytochrome P450</fullName>
    </recommendedName>
</protein>
<evidence type="ECO:0000256" key="7">
    <source>
        <dbReference type="ARBA" id="ARBA00023004"/>
    </source>
</evidence>
<comment type="cofactor">
    <cofactor evidence="1 9">
        <name>heme</name>
        <dbReference type="ChEBI" id="CHEBI:30413"/>
    </cofactor>
</comment>
<keyword evidence="11" id="KW-1185">Reference proteome</keyword>